<gene>
    <name evidence="2" type="ORF">MSAR_25010</name>
</gene>
<evidence type="ECO:0000313" key="3">
    <source>
        <dbReference type="Proteomes" id="UP000466445"/>
    </source>
</evidence>
<dbReference type="Pfam" id="PF08241">
    <property type="entry name" value="Methyltransf_11"/>
    <property type="match status" value="1"/>
</dbReference>
<dbReference type="Proteomes" id="UP000466445">
    <property type="component" value="Chromosome"/>
</dbReference>
<dbReference type="PANTHER" id="PTHR43861:SF1">
    <property type="entry name" value="TRANS-ACONITATE 2-METHYLTRANSFERASE"/>
    <property type="match status" value="1"/>
</dbReference>
<dbReference type="AlphaFoldDB" id="A0A7I7STI9"/>
<keyword evidence="3" id="KW-1185">Reference proteome</keyword>
<organism evidence="2 3">
    <name type="scientific">Mycolicibacterium sarraceniae</name>
    <dbReference type="NCBI Taxonomy" id="1534348"/>
    <lineage>
        <taxon>Bacteria</taxon>
        <taxon>Bacillati</taxon>
        <taxon>Actinomycetota</taxon>
        <taxon>Actinomycetes</taxon>
        <taxon>Mycobacteriales</taxon>
        <taxon>Mycobacteriaceae</taxon>
        <taxon>Mycolicibacterium</taxon>
    </lineage>
</organism>
<dbReference type="GO" id="GO:0008757">
    <property type="term" value="F:S-adenosylmethionine-dependent methyltransferase activity"/>
    <property type="evidence" value="ECO:0007669"/>
    <property type="project" value="InterPro"/>
</dbReference>
<dbReference type="KEGG" id="msar:MSAR_25010"/>
<dbReference type="PANTHER" id="PTHR43861">
    <property type="entry name" value="TRANS-ACONITATE 2-METHYLTRANSFERASE-RELATED"/>
    <property type="match status" value="1"/>
</dbReference>
<reference evidence="2 3" key="1">
    <citation type="journal article" date="2019" name="Emerg. Microbes Infect.">
        <title>Comprehensive subspecies identification of 175 nontuberculous mycobacteria species based on 7547 genomic profiles.</title>
        <authorList>
            <person name="Matsumoto Y."/>
            <person name="Kinjo T."/>
            <person name="Motooka D."/>
            <person name="Nabeya D."/>
            <person name="Jung N."/>
            <person name="Uechi K."/>
            <person name="Horii T."/>
            <person name="Iida T."/>
            <person name="Fujita J."/>
            <person name="Nakamura S."/>
        </authorList>
    </citation>
    <scope>NUCLEOTIDE SEQUENCE [LARGE SCALE GENOMIC DNA]</scope>
    <source>
        <strain evidence="2 3">JCM 30395</strain>
    </source>
</reference>
<dbReference type="CDD" id="cd02440">
    <property type="entry name" value="AdoMet_MTases"/>
    <property type="match status" value="1"/>
</dbReference>
<dbReference type="InterPro" id="IPR029063">
    <property type="entry name" value="SAM-dependent_MTases_sf"/>
</dbReference>
<dbReference type="SUPFAM" id="SSF53335">
    <property type="entry name" value="S-adenosyl-L-methionine-dependent methyltransferases"/>
    <property type="match status" value="1"/>
</dbReference>
<name>A0A7I7STI9_9MYCO</name>
<evidence type="ECO:0000313" key="2">
    <source>
        <dbReference type="EMBL" id="BBY59365.1"/>
    </source>
</evidence>
<accession>A0A7I7STI9</accession>
<evidence type="ECO:0000259" key="1">
    <source>
        <dbReference type="Pfam" id="PF08241"/>
    </source>
</evidence>
<proteinExistence type="predicted"/>
<sequence length="237" mass="26332">MLMPRNKSIAGTHAGAQMFCDIVRPLLIPKSPQSILVAGCGNGSEALHIRVDLDVQVTGVDVNLAAEGGVGADLDRFELLQGSVLDLPYPDNSFDFVFYHHVIEHVTDPAKSLDELARVLMPDGLIYVGTPNRHRVVGYIGSHTATTYQKLKWNAADYRARLRNRFRNEFGAHAGFSEKELSALLSRRFVDIQFVTSDYLRFKYGDRLPRPVMDALCAQPFLEVAAPSIYAVARKSQ</sequence>
<dbReference type="EMBL" id="AP022595">
    <property type="protein sequence ID" value="BBY59365.1"/>
    <property type="molecule type" value="Genomic_DNA"/>
</dbReference>
<feature type="domain" description="Methyltransferase type 11" evidence="1">
    <location>
        <begin position="38"/>
        <end position="127"/>
    </location>
</feature>
<protein>
    <recommendedName>
        <fullName evidence="1">Methyltransferase type 11 domain-containing protein</fullName>
    </recommendedName>
</protein>
<dbReference type="Gene3D" id="3.40.50.150">
    <property type="entry name" value="Vaccinia Virus protein VP39"/>
    <property type="match status" value="1"/>
</dbReference>
<dbReference type="InterPro" id="IPR013216">
    <property type="entry name" value="Methyltransf_11"/>
</dbReference>